<feature type="region of interest" description="Disordered" evidence="1">
    <location>
        <begin position="404"/>
        <end position="608"/>
    </location>
</feature>
<proteinExistence type="predicted"/>
<feature type="region of interest" description="Disordered" evidence="1">
    <location>
        <begin position="303"/>
        <end position="331"/>
    </location>
</feature>
<feature type="region of interest" description="Disordered" evidence="1">
    <location>
        <begin position="627"/>
        <end position="651"/>
    </location>
</feature>
<feature type="compositionally biased region" description="Low complexity" evidence="1">
    <location>
        <begin position="515"/>
        <end position="554"/>
    </location>
</feature>
<organism evidence="3 4">
    <name type="scientific">Pterulicium gracile</name>
    <dbReference type="NCBI Taxonomy" id="1884261"/>
    <lineage>
        <taxon>Eukaryota</taxon>
        <taxon>Fungi</taxon>
        <taxon>Dikarya</taxon>
        <taxon>Basidiomycota</taxon>
        <taxon>Agaricomycotina</taxon>
        <taxon>Agaricomycetes</taxon>
        <taxon>Agaricomycetidae</taxon>
        <taxon>Agaricales</taxon>
        <taxon>Pleurotineae</taxon>
        <taxon>Pterulaceae</taxon>
        <taxon>Pterulicium</taxon>
    </lineage>
</organism>
<sequence length="651" mass="69537">MSSRTIQHRIAIDDRKNEGDSNYFAFGNGWTTSPSSSGYDLLWSTSTELTGSTPENSLEGIQTTVHFTGSSIVLRGQATCLPEESGQTLYFGVLDEDVAITKQVSSSDKVLFNSTDLRDGDHTLDLRSVSPCANHDVGSPFRLSVDYALVTLDPQSTITPASDMLLVESDDAFISYEGEWAASDQFVDQFGLGSMVTSETGSSLVFTFYGSSIRVFASNLNIWTISVALDGDEPTEVDSFRAPGRQIFEAEGLEGTGNAPHTINITVTKLPPQRDTTFRIDALMYSPTFTSLSQADELFKQWEEENGDPGDGGDPDPPPEDPGSDSQAPVGAIAGGVMGGVAAVLLLCGLLWWAKRRKAVRRRRETEGGIGTSVKDTGLQPVPYVKSYRDEPFNGDVVNHTNSPTATLTPYMKSYLPPSPSSTQHEESFLHSPSPVQSGSLTPYMKSYHPASTPRADTFAGASSHCPYPTSSSPVTPYTKSYHPASNPRDHTFAGPVTHPPNTHTSSQLTPYTKSYHPTSSSSPISSPSPHLSSSVPGSHSRTTSHSSPLPSSSNTQARASRYTPPSPSSPQAEGSILDTDPPPTFVSRNPDGRSEVGVGGPVSPTTTTRLMGIIDTMRQRLDAMEPPPAYATEIGGGASRAGGGDDRPGR</sequence>
<protein>
    <submittedName>
        <fullName evidence="3">Uncharacterized protein</fullName>
    </submittedName>
</protein>
<feature type="transmembrane region" description="Helical" evidence="2">
    <location>
        <begin position="330"/>
        <end position="354"/>
    </location>
</feature>
<dbReference type="AlphaFoldDB" id="A0A5C3Q605"/>
<name>A0A5C3Q605_9AGAR</name>
<evidence type="ECO:0000313" key="3">
    <source>
        <dbReference type="EMBL" id="TFK95628.1"/>
    </source>
</evidence>
<evidence type="ECO:0000313" key="4">
    <source>
        <dbReference type="Proteomes" id="UP000305067"/>
    </source>
</evidence>
<evidence type="ECO:0000256" key="1">
    <source>
        <dbReference type="SAM" id="MobiDB-lite"/>
    </source>
</evidence>
<dbReference type="EMBL" id="ML178879">
    <property type="protein sequence ID" value="TFK95628.1"/>
    <property type="molecule type" value="Genomic_DNA"/>
</dbReference>
<dbReference type="Gene3D" id="2.60.120.260">
    <property type="entry name" value="Galactose-binding domain-like"/>
    <property type="match status" value="1"/>
</dbReference>
<keyword evidence="2" id="KW-1133">Transmembrane helix</keyword>
<feature type="compositionally biased region" description="Polar residues" evidence="1">
    <location>
        <begin position="500"/>
        <end position="513"/>
    </location>
</feature>
<gene>
    <name evidence="3" type="ORF">BDV98DRAFT_577496</name>
</gene>
<feature type="compositionally biased region" description="Acidic residues" evidence="1">
    <location>
        <begin position="304"/>
        <end position="323"/>
    </location>
</feature>
<evidence type="ECO:0000256" key="2">
    <source>
        <dbReference type="SAM" id="Phobius"/>
    </source>
</evidence>
<reference evidence="3 4" key="1">
    <citation type="journal article" date="2019" name="Nat. Ecol. Evol.">
        <title>Megaphylogeny resolves global patterns of mushroom evolution.</title>
        <authorList>
            <person name="Varga T."/>
            <person name="Krizsan K."/>
            <person name="Foldi C."/>
            <person name="Dima B."/>
            <person name="Sanchez-Garcia M."/>
            <person name="Sanchez-Ramirez S."/>
            <person name="Szollosi G.J."/>
            <person name="Szarkandi J.G."/>
            <person name="Papp V."/>
            <person name="Albert L."/>
            <person name="Andreopoulos W."/>
            <person name="Angelini C."/>
            <person name="Antonin V."/>
            <person name="Barry K.W."/>
            <person name="Bougher N.L."/>
            <person name="Buchanan P."/>
            <person name="Buyck B."/>
            <person name="Bense V."/>
            <person name="Catcheside P."/>
            <person name="Chovatia M."/>
            <person name="Cooper J."/>
            <person name="Damon W."/>
            <person name="Desjardin D."/>
            <person name="Finy P."/>
            <person name="Geml J."/>
            <person name="Haridas S."/>
            <person name="Hughes K."/>
            <person name="Justo A."/>
            <person name="Karasinski D."/>
            <person name="Kautmanova I."/>
            <person name="Kiss B."/>
            <person name="Kocsube S."/>
            <person name="Kotiranta H."/>
            <person name="LaButti K.M."/>
            <person name="Lechner B.E."/>
            <person name="Liimatainen K."/>
            <person name="Lipzen A."/>
            <person name="Lukacs Z."/>
            <person name="Mihaltcheva S."/>
            <person name="Morgado L.N."/>
            <person name="Niskanen T."/>
            <person name="Noordeloos M.E."/>
            <person name="Ohm R.A."/>
            <person name="Ortiz-Santana B."/>
            <person name="Ovrebo C."/>
            <person name="Racz N."/>
            <person name="Riley R."/>
            <person name="Savchenko A."/>
            <person name="Shiryaev A."/>
            <person name="Soop K."/>
            <person name="Spirin V."/>
            <person name="Szebenyi C."/>
            <person name="Tomsovsky M."/>
            <person name="Tulloss R.E."/>
            <person name="Uehling J."/>
            <person name="Grigoriev I.V."/>
            <person name="Vagvolgyi C."/>
            <person name="Papp T."/>
            <person name="Martin F.M."/>
            <person name="Miettinen O."/>
            <person name="Hibbett D.S."/>
            <person name="Nagy L.G."/>
        </authorList>
    </citation>
    <scope>NUCLEOTIDE SEQUENCE [LARGE SCALE GENOMIC DNA]</scope>
    <source>
        <strain evidence="3 4">CBS 309.79</strain>
    </source>
</reference>
<keyword evidence="4" id="KW-1185">Reference proteome</keyword>
<dbReference type="Proteomes" id="UP000305067">
    <property type="component" value="Unassembled WGS sequence"/>
</dbReference>
<accession>A0A5C3Q605</accession>
<feature type="compositionally biased region" description="Low complexity" evidence="1">
    <location>
        <begin position="467"/>
        <end position="482"/>
    </location>
</feature>
<keyword evidence="2" id="KW-0472">Membrane</keyword>
<dbReference type="STRING" id="1884261.A0A5C3Q605"/>
<keyword evidence="2" id="KW-0812">Transmembrane</keyword>